<reference evidence="1 2" key="1">
    <citation type="submission" date="2020-04" db="EMBL/GenBank/DDBJ databases">
        <authorList>
            <person name="Wallbank WR R."/>
            <person name="Pardo Diaz C."/>
            <person name="Kozak K."/>
            <person name="Martin S."/>
            <person name="Jiggins C."/>
            <person name="Moest M."/>
            <person name="Warren A I."/>
            <person name="Byers J.R.P. K."/>
            <person name="Montejo-Kovacevich G."/>
            <person name="Yen C E."/>
        </authorList>
    </citation>
    <scope>NUCLEOTIDE SEQUENCE [LARGE SCALE GENOMIC DNA]</scope>
</reference>
<gene>
    <name evidence="1" type="ORF">APLA_LOCUS6252</name>
</gene>
<protein>
    <submittedName>
        <fullName evidence="1">Uncharacterized protein</fullName>
    </submittedName>
</protein>
<keyword evidence="2" id="KW-1185">Reference proteome</keyword>
<proteinExistence type="predicted"/>
<evidence type="ECO:0000313" key="2">
    <source>
        <dbReference type="Proteomes" id="UP000494106"/>
    </source>
</evidence>
<organism evidence="1 2">
    <name type="scientific">Arctia plantaginis</name>
    <name type="common">Wood tiger moth</name>
    <name type="synonym">Phalaena plantaginis</name>
    <dbReference type="NCBI Taxonomy" id="874455"/>
    <lineage>
        <taxon>Eukaryota</taxon>
        <taxon>Metazoa</taxon>
        <taxon>Ecdysozoa</taxon>
        <taxon>Arthropoda</taxon>
        <taxon>Hexapoda</taxon>
        <taxon>Insecta</taxon>
        <taxon>Pterygota</taxon>
        <taxon>Neoptera</taxon>
        <taxon>Endopterygota</taxon>
        <taxon>Lepidoptera</taxon>
        <taxon>Glossata</taxon>
        <taxon>Ditrysia</taxon>
        <taxon>Noctuoidea</taxon>
        <taxon>Erebidae</taxon>
        <taxon>Arctiinae</taxon>
        <taxon>Arctia</taxon>
    </lineage>
</organism>
<dbReference type="OrthoDB" id="6878038at2759"/>
<comment type="caution">
    <text evidence="1">The sequence shown here is derived from an EMBL/GenBank/DDBJ whole genome shotgun (WGS) entry which is preliminary data.</text>
</comment>
<sequence>MCSVGSAAALVKKMQNPTAFFSERKNQNLCIAPKPCVGPYKPKMPHASYAAPTQQRFQPNTCFMPASAIRMMSNNYTGTRIYPKKY</sequence>
<dbReference type="Proteomes" id="UP000494106">
    <property type="component" value="Unassembled WGS sequence"/>
</dbReference>
<dbReference type="AlphaFoldDB" id="A0A8S0ZQU7"/>
<evidence type="ECO:0000313" key="1">
    <source>
        <dbReference type="EMBL" id="CAB3235669.1"/>
    </source>
</evidence>
<dbReference type="EMBL" id="CADEBC010000485">
    <property type="protein sequence ID" value="CAB3235669.1"/>
    <property type="molecule type" value="Genomic_DNA"/>
</dbReference>
<name>A0A8S0ZQU7_ARCPL</name>
<accession>A0A8S0ZQU7</accession>